<dbReference type="InterPro" id="IPR001900">
    <property type="entry name" value="RNase_II/R"/>
</dbReference>
<proteinExistence type="predicted"/>
<gene>
    <name evidence="2" type="ORF">SaccyDRAFT_0846</name>
</gene>
<dbReference type="Proteomes" id="UP000002791">
    <property type="component" value="Chromosome"/>
</dbReference>
<name>H5XKD5_9PSEU</name>
<protein>
    <submittedName>
        <fullName evidence="2">Exoribonuclease R</fullName>
    </submittedName>
</protein>
<dbReference type="GO" id="GO:0000932">
    <property type="term" value="C:P-body"/>
    <property type="evidence" value="ECO:0007669"/>
    <property type="project" value="TreeGrafter"/>
</dbReference>
<organism evidence="2 3">
    <name type="scientific">Saccharomonospora cyanea NA-134</name>
    <dbReference type="NCBI Taxonomy" id="882082"/>
    <lineage>
        <taxon>Bacteria</taxon>
        <taxon>Bacillati</taxon>
        <taxon>Actinomycetota</taxon>
        <taxon>Actinomycetes</taxon>
        <taxon>Pseudonocardiales</taxon>
        <taxon>Pseudonocardiaceae</taxon>
        <taxon>Saccharomonospora</taxon>
    </lineage>
</organism>
<dbReference type="Pfam" id="PF00773">
    <property type="entry name" value="RNB"/>
    <property type="match status" value="1"/>
</dbReference>
<dbReference type="HOGENOM" id="CLU_038135_1_0_11"/>
<dbReference type="GO" id="GO:0000175">
    <property type="term" value="F:3'-5'-RNA exonuclease activity"/>
    <property type="evidence" value="ECO:0007669"/>
    <property type="project" value="TreeGrafter"/>
</dbReference>
<dbReference type="EMBL" id="CM001440">
    <property type="protein sequence ID" value="EHR59768.1"/>
    <property type="molecule type" value="Genomic_DNA"/>
</dbReference>
<sequence>MAHGQGAGDFASLRAEFALPESFPPQALAEAEVVAGDPLSCPGRRSDATDLPLVTVDPLGAKDLDQAVLLTRRGRRGFRVHYAIADVAAFVVPGGALDAEARRRGQTLYLPDGNVGLHPPMLAEQAASLLPGVVRPAVLWTLDVDAEGEPCAVRVRRAWVRSVEQLDHDSVAEALRAGTPHPSVAALPELGRLRRERAARRGALEPQVPEQRIRAEPEGGWALVRRLRHEVEEWNAELSLLTGMVAAKLMIEAGVGVLRTVPEAGDDAVDWLRRSARTLGVPWPDSAGVSEVLAELDPADPASLALHAATVRLLRGAGYTAFDGEVPESVGHGGIGSPYAHVTAPIRRLVDRFATEVCLAVTEGRDVPEWARRSLPELPRLMGLSDTRASRVERACLDQVGAWVLAERVGTTFDGVVLRFDATGSAEVFVRNPPVLVRCADVTVPEGSEITVRLTEVDVADRRMCFEQA</sequence>
<evidence type="ECO:0000313" key="3">
    <source>
        <dbReference type="Proteomes" id="UP000002791"/>
    </source>
</evidence>
<dbReference type="GO" id="GO:0003723">
    <property type="term" value="F:RNA binding"/>
    <property type="evidence" value="ECO:0007669"/>
    <property type="project" value="InterPro"/>
</dbReference>
<feature type="domain" description="RNB" evidence="1">
    <location>
        <begin position="45"/>
        <end position="364"/>
    </location>
</feature>
<dbReference type="SMART" id="SM00955">
    <property type="entry name" value="RNB"/>
    <property type="match status" value="1"/>
</dbReference>
<reference evidence="2 3" key="1">
    <citation type="submission" date="2011-11" db="EMBL/GenBank/DDBJ databases">
        <title>The Noncontiguous Finished sequence of Saccharomonospora cyanea NA-134.</title>
        <authorList>
            <consortium name="US DOE Joint Genome Institute"/>
            <person name="Lucas S."/>
            <person name="Han J."/>
            <person name="Lapidus A."/>
            <person name="Cheng J.-F."/>
            <person name="Goodwin L."/>
            <person name="Pitluck S."/>
            <person name="Peters L."/>
            <person name="Ovchinnikova G."/>
            <person name="Lu M."/>
            <person name="Detter J.C."/>
            <person name="Han C."/>
            <person name="Tapia R."/>
            <person name="Land M."/>
            <person name="Hauser L."/>
            <person name="Kyrpides N."/>
            <person name="Ivanova N."/>
            <person name="Pagani I."/>
            <person name="Brambilla E.-M."/>
            <person name="Klenk H.-P."/>
            <person name="Woyke T."/>
        </authorList>
    </citation>
    <scope>NUCLEOTIDE SEQUENCE [LARGE SCALE GENOMIC DNA]</scope>
    <source>
        <strain evidence="2 3">NA-134</strain>
    </source>
</reference>
<dbReference type="InterPro" id="IPR012340">
    <property type="entry name" value="NA-bd_OB-fold"/>
</dbReference>
<dbReference type="SUPFAM" id="SSF50249">
    <property type="entry name" value="Nucleic acid-binding proteins"/>
    <property type="match status" value="1"/>
</dbReference>
<accession>H5XKD5</accession>
<keyword evidence="3" id="KW-1185">Reference proteome</keyword>
<dbReference type="Pfam" id="PF18614">
    <property type="entry name" value="RNase_II_C_S1"/>
    <property type="match status" value="1"/>
</dbReference>
<evidence type="ECO:0000259" key="1">
    <source>
        <dbReference type="SMART" id="SM00955"/>
    </source>
</evidence>
<dbReference type="eggNOG" id="COG0557">
    <property type="taxonomic scope" value="Bacteria"/>
</dbReference>
<evidence type="ECO:0000313" key="2">
    <source>
        <dbReference type="EMBL" id="EHR59768.1"/>
    </source>
</evidence>
<dbReference type="PANTHER" id="PTHR23355">
    <property type="entry name" value="RIBONUCLEASE"/>
    <property type="match status" value="1"/>
</dbReference>
<dbReference type="GO" id="GO:0006402">
    <property type="term" value="P:mRNA catabolic process"/>
    <property type="evidence" value="ECO:0007669"/>
    <property type="project" value="TreeGrafter"/>
</dbReference>
<dbReference type="AlphaFoldDB" id="H5XKD5"/>
<dbReference type="InterPro" id="IPR040596">
    <property type="entry name" value="RNase_II_C_S1"/>
</dbReference>
<dbReference type="PANTHER" id="PTHR23355:SF42">
    <property type="entry name" value="RIBONUCLEASE II, CHLOROPLASTIC_MITOCHONDRIAL"/>
    <property type="match status" value="1"/>
</dbReference>
<dbReference type="InterPro" id="IPR050180">
    <property type="entry name" value="RNR_Ribonuclease"/>
</dbReference>
<dbReference type="STRING" id="882082.SaccyDRAFT_0846"/>